<reference evidence="1" key="1">
    <citation type="submission" date="2022-08" db="EMBL/GenBank/DDBJ databases">
        <title>A Global Phylogenomic Analysis of the Shiitake Genus Lentinula.</title>
        <authorList>
            <consortium name="DOE Joint Genome Institute"/>
            <person name="Sierra-Patev S."/>
            <person name="Min B."/>
            <person name="Naranjo-Ortiz M."/>
            <person name="Looney B."/>
            <person name="Konkel Z."/>
            <person name="Slot J.C."/>
            <person name="Sakamoto Y."/>
            <person name="Steenwyk J.L."/>
            <person name="Rokas A."/>
            <person name="Carro J."/>
            <person name="Camarero S."/>
            <person name="Ferreira P."/>
            <person name="Molpeceres G."/>
            <person name="Ruiz-Duenas F.J."/>
            <person name="Serrano A."/>
            <person name="Henrissat B."/>
            <person name="Drula E."/>
            <person name="Hughes K.W."/>
            <person name="Mata J.L."/>
            <person name="Ishikawa N.K."/>
            <person name="Vargas-Isla R."/>
            <person name="Ushijima S."/>
            <person name="Smith C.A."/>
            <person name="Ahrendt S."/>
            <person name="Andreopoulos W."/>
            <person name="He G."/>
            <person name="Labutti K."/>
            <person name="Lipzen A."/>
            <person name="Ng V."/>
            <person name="Riley R."/>
            <person name="Sandor L."/>
            <person name="Barry K."/>
            <person name="Martinez A.T."/>
            <person name="Xiao Y."/>
            <person name="Gibbons J.G."/>
            <person name="Terashima K."/>
            <person name="Grigoriev I.V."/>
            <person name="Hibbett D.S."/>
        </authorList>
    </citation>
    <scope>NUCLEOTIDE SEQUENCE</scope>
    <source>
        <strain evidence="1">JLM2183</strain>
    </source>
</reference>
<dbReference type="OrthoDB" id="3260913at2759"/>
<dbReference type="EMBL" id="JAOTPV010000003">
    <property type="protein sequence ID" value="KAJ4485634.1"/>
    <property type="molecule type" value="Genomic_DNA"/>
</dbReference>
<dbReference type="Proteomes" id="UP001150266">
    <property type="component" value="Unassembled WGS sequence"/>
</dbReference>
<dbReference type="AlphaFoldDB" id="A0A9W9ALC4"/>
<proteinExistence type="predicted"/>
<protein>
    <submittedName>
        <fullName evidence="1">Uncharacterized protein</fullName>
    </submittedName>
</protein>
<evidence type="ECO:0000313" key="2">
    <source>
        <dbReference type="Proteomes" id="UP001150266"/>
    </source>
</evidence>
<accession>A0A9W9ALC4</accession>
<name>A0A9W9ALC4_9AGAR</name>
<evidence type="ECO:0000313" key="1">
    <source>
        <dbReference type="EMBL" id="KAJ4485634.1"/>
    </source>
</evidence>
<organism evidence="1 2">
    <name type="scientific">Lentinula aciculospora</name>
    <dbReference type="NCBI Taxonomy" id="153920"/>
    <lineage>
        <taxon>Eukaryota</taxon>
        <taxon>Fungi</taxon>
        <taxon>Dikarya</taxon>
        <taxon>Basidiomycota</taxon>
        <taxon>Agaricomycotina</taxon>
        <taxon>Agaricomycetes</taxon>
        <taxon>Agaricomycetidae</taxon>
        <taxon>Agaricales</taxon>
        <taxon>Marasmiineae</taxon>
        <taxon>Omphalotaceae</taxon>
        <taxon>Lentinula</taxon>
    </lineage>
</organism>
<gene>
    <name evidence="1" type="ORF">J3R30DRAFT_1385151</name>
</gene>
<comment type="caution">
    <text evidence="1">The sequence shown here is derived from an EMBL/GenBank/DDBJ whole genome shotgun (WGS) entry which is preliminary data.</text>
</comment>
<keyword evidence="2" id="KW-1185">Reference proteome</keyword>
<sequence length="267" mass="30236">MNPDACANFERNRSRFGAYFYAGQIFASFAGFSVGNREFRGIIDLDILLLPVHDFLLPWWRYAGMCRKTLAPVCNDLQNLLCDDVERVAQLLSSLECSDEMEEFTCDCSSEAFEDVDSPCSMNIGPENQPLYRERPPHRQHLHSNTPVVISSLHNSTPTIVITPCDTQARDISALVPMQDSAFRTRLTVPCHPKLNHAFPPMVNVVPAICKIPELDWKWSNGHWQALLPGIDEQTSKGIFSRAISRRKVSRRFRIHPTTNCASACRK</sequence>